<dbReference type="InterPro" id="IPR030379">
    <property type="entry name" value="G_SEPTIN_dom"/>
</dbReference>
<dbReference type="Proteomes" id="UP001163046">
    <property type="component" value="Unassembled WGS sequence"/>
</dbReference>
<protein>
    <recommendedName>
        <fullName evidence="3">Septin</fullName>
    </recommendedName>
</protein>
<accession>A0A9W9YAI7</accession>
<dbReference type="OrthoDB" id="416553at2759"/>
<dbReference type="AlphaFoldDB" id="A0A9W9YAI7"/>
<keyword evidence="9" id="KW-1185">Reference proteome</keyword>
<feature type="region of interest" description="Disordered" evidence="6">
    <location>
        <begin position="376"/>
        <end position="404"/>
    </location>
</feature>
<evidence type="ECO:0000259" key="7">
    <source>
        <dbReference type="PROSITE" id="PS51719"/>
    </source>
</evidence>
<gene>
    <name evidence="8" type="primary">SEPT6</name>
    <name evidence="8" type="ORF">OS493_029120</name>
</gene>
<dbReference type="InterPro" id="IPR027417">
    <property type="entry name" value="P-loop_NTPase"/>
</dbReference>
<name>A0A9W9YAI7_9CNID</name>
<feature type="domain" description="Septin-type G" evidence="7">
    <location>
        <begin position="41"/>
        <end position="304"/>
    </location>
</feature>
<comment type="caution">
    <text evidence="8">The sequence shown here is derived from an EMBL/GenBank/DDBJ whole genome shotgun (WGS) entry which is preliminary data.</text>
</comment>
<dbReference type="InterPro" id="IPR016491">
    <property type="entry name" value="Septin"/>
</dbReference>
<dbReference type="PIRSF" id="PIRSF006698">
    <property type="entry name" value="Septin"/>
    <property type="match status" value="1"/>
</dbReference>
<feature type="compositionally biased region" description="Low complexity" evidence="6">
    <location>
        <begin position="376"/>
        <end position="389"/>
    </location>
</feature>
<dbReference type="SUPFAM" id="SSF52540">
    <property type="entry name" value="P-loop containing nucleoside triphosphate hydrolases"/>
    <property type="match status" value="1"/>
</dbReference>
<dbReference type="PROSITE" id="PS51719">
    <property type="entry name" value="G_SEPTIN"/>
    <property type="match status" value="1"/>
</dbReference>
<dbReference type="Gene3D" id="3.40.50.300">
    <property type="entry name" value="P-loop containing nucleotide triphosphate hydrolases"/>
    <property type="match status" value="1"/>
</dbReference>
<keyword evidence="5" id="KW-0175">Coiled coil</keyword>
<feature type="coiled-coil region" evidence="5">
    <location>
        <begin position="313"/>
        <end position="369"/>
    </location>
</feature>
<evidence type="ECO:0000256" key="6">
    <source>
        <dbReference type="SAM" id="MobiDB-lite"/>
    </source>
</evidence>
<feature type="compositionally biased region" description="Basic and acidic residues" evidence="6">
    <location>
        <begin position="390"/>
        <end position="404"/>
    </location>
</feature>
<comment type="similarity">
    <text evidence="3 4">Belongs to the TRAFAC class TrmE-Era-EngA-EngB-Septin-like GTPase superfamily. Septin GTPase family.</text>
</comment>
<reference evidence="8" key="1">
    <citation type="submission" date="2023-01" db="EMBL/GenBank/DDBJ databases">
        <title>Genome assembly of the deep-sea coral Lophelia pertusa.</title>
        <authorList>
            <person name="Herrera S."/>
            <person name="Cordes E."/>
        </authorList>
    </citation>
    <scope>NUCLEOTIDE SEQUENCE</scope>
    <source>
        <strain evidence="8">USNM1676648</strain>
        <tissue evidence="8">Polyp</tissue>
    </source>
</reference>
<dbReference type="EMBL" id="MU827806">
    <property type="protein sequence ID" value="KAJ7325694.1"/>
    <property type="molecule type" value="Genomic_DNA"/>
</dbReference>
<proteinExistence type="inferred from homology"/>
<organism evidence="8 9">
    <name type="scientific">Desmophyllum pertusum</name>
    <dbReference type="NCBI Taxonomy" id="174260"/>
    <lineage>
        <taxon>Eukaryota</taxon>
        <taxon>Metazoa</taxon>
        <taxon>Cnidaria</taxon>
        <taxon>Anthozoa</taxon>
        <taxon>Hexacorallia</taxon>
        <taxon>Scleractinia</taxon>
        <taxon>Caryophylliina</taxon>
        <taxon>Caryophylliidae</taxon>
        <taxon>Desmophyllum</taxon>
    </lineage>
</organism>
<sequence>MASAVTDYCRTLGADGRQLRLAGHVGFDSLPDQLVNKSVNRGFAFNILCIGETGIGKSTLMDCLFKTTFEGLPHSHQLPGVKVENHTYDLNESNVKLKLTIVDTVGYGDQINKDDSASPIVEYIDSQFEKYLQQELKIRRTLNSYNDTRVKVTGPCLYEEIGQKSKYCSIIAKADTIARGELKQFKEKIMEELASNGVGIYRFPVDDETVAEMNSNMNEQIPFAVVGSREEAIVNKVKTRARQYPGDCRRTNMQDLIDKTHGLHYELYRRTKLEDMGFSDGDGDKQPHSLQETYELRRQAYMKDIQGREEQMRQSFVNKVKEKEAELKQAEQELHAKFEHLKKTQVDEKKKLEEKRRMLDEENNLFNKKKAAAQAAHAQAQQATAQVAKESMKGKRNEMRNGDM</sequence>
<keyword evidence="2 4" id="KW-0342">GTP-binding</keyword>
<dbReference type="Pfam" id="PF00735">
    <property type="entry name" value="Septin"/>
    <property type="match status" value="1"/>
</dbReference>
<dbReference type="GO" id="GO:0005525">
    <property type="term" value="F:GTP binding"/>
    <property type="evidence" value="ECO:0007669"/>
    <property type="project" value="UniProtKB-UniRule"/>
</dbReference>
<evidence type="ECO:0000256" key="2">
    <source>
        <dbReference type="ARBA" id="ARBA00023134"/>
    </source>
</evidence>
<evidence type="ECO:0000313" key="9">
    <source>
        <dbReference type="Proteomes" id="UP001163046"/>
    </source>
</evidence>
<evidence type="ECO:0000256" key="4">
    <source>
        <dbReference type="RuleBase" id="RU004560"/>
    </source>
</evidence>
<dbReference type="PANTHER" id="PTHR18884">
    <property type="entry name" value="SEPTIN"/>
    <property type="match status" value="1"/>
</dbReference>
<keyword evidence="1 4" id="KW-0547">Nucleotide-binding</keyword>
<evidence type="ECO:0000313" key="8">
    <source>
        <dbReference type="EMBL" id="KAJ7325694.1"/>
    </source>
</evidence>
<evidence type="ECO:0000256" key="5">
    <source>
        <dbReference type="SAM" id="Coils"/>
    </source>
</evidence>
<evidence type="ECO:0000256" key="3">
    <source>
        <dbReference type="PIRNR" id="PIRNR006698"/>
    </source>
</evidence>
<evidence type="ECO:0000256" key="1">
    <source>
        <dbReference type="ARBA" id="ARBA00022741"/>
    </source>
</evidence>